<keyword evidence="8" id="KW-0238">DNA-binding</keyword>
<organism evidence="13">
    <name type="scientific">Darwinula stevensoni</name>
    <dbReference type="NCBI Taxonomy" id="69355"/>
    <lineage>
        <taxon>Eukaryota</taxon>
        <taxon>Metazoa</taxon>
        <taxon>Ecdysozoa</taxon>
        <taxon>Arthropoda</taxon>
        <taxon>Crustacea</taxon>
        <taxon>Oligostraca</taxon>
        <taxon>Ostracoda</taxon>
        <taxon>Podocopa</taxon>
        <taxon>Podocopida</taxon>
        <taxon>Darwinulocopina</taxon>
        <taxon>Darwinuloidea</taxon>
        <taxon>Darwinulidae</taxon>
        <taxon>Darwinula</taxon>
    </lineage>
</organism>
<dbReference type="SUPFAM" id="SSF57667">
    <property type="entry name" value="beta-beta-alpha zinc fingers"/>
    <property type="match status" value="1"/>
</dbReference>
<dbReference type="InterPro" id="IPR050717">
    <property type="entry name" value="C2H2-ZF_Transcription_Reg"/>
</dbReference>
<comment type="subcellular location">
    <subcellularLocation>
        <location evidence="1">Nucleus</location>
    </subcellularLocation>
</comment>
<keyword evidence="14" id="KW-1185">Reference proteome</keyword>
<evidence type="ECO:0000256" key="7">
    <source>
        <dbReference type="ARBA" id="ARBA00023015"/>
    </source>
</evidence>
<comment type="similarity">
    <text evidence="2">Belongs to the krueppel C2H2-type zinc-finger protein family.</text>
</comment>
<dbReference type="GO" id="GO:0005634">
    <property type="term" value="C:nucleus"/>
    <property type="evidence" value="ECO:0007669"/>
    <property type="project" value="UniProtKB-SubCell"/>
</dbReference>
<evidence type="ECO:0000256" key="10">
    <source>
        <dbReference type="ARBA" id="ARBA00023242"/>
    </source>
</evidence>
<keyword evidence="5 11" id="KW-0863">Zinc-finger</keyword>
<dbReference type="GO" id="GO:0042802">
    <property type="term" value="F:identical protein binding"/>
    <property type="evidence" value="ECO:0007669"/>
    <property type="project" value="UniProtKB-ARBA"/>
</dbReference>
<keyword evidence="9" id="KW-0804">Transcription</keyword>
<dbReference type="Pfam" id="PF00096">
    <property type="entry name" value="zf-C2H2"/>
    <property type="match status" value="1"/>
</dbReference>
<dbReference type="PROSITE" id="PS00028">
    <property type="entry name" value="ZINC_FINGER_C2H2_1"/>
    <property type="match status" value="1"/>
</dbReference>
<dbReference type="Proteomes" id="UP000677054">
    <property type="component" value="Unassembled WGS sequence"/>
</dbReference>
<dbReference type="InterPro" id="IPR013087">
    <property type="entry name" value="Znf_C2H2_type"/>
</dbReference>
<dbReference type="GO" id="GO:0008270">
    <property type="term" value="F:zinc ion binding"/>
    <property type="evidence" value="ECO:0007669"/>
    <property type="project" value="UniProtKB-KW"/>
</dbReference>
<dbReference type="InterPro" id="IPR036236">
    <property type="entry name" value="Znf_C2H2_sf"/>
</dbReference>
<keyword evidence="6" id="KW-0862">Zinc</keyword>
<evidence type="ECO:0000256" key="1">
    <source>
        <dbReference type="ARBA" id="ARBA00004123"/>
    </source>
</evidence>
<evidence type="ECO:0000256" key="4">
    <source>
        <dbReference type="ARBA" id="ARBA00022737"/>
    </source>
</evidence>
<dbReference type="OrthoDB" id="6376466at2759"/>
<dbReference type="AlphaFoldDB" id="A0A7R9AD57"/>
<keyword evidence="10" id="KW-0539">Nucleus</keyword>
<evidence type="ECO:0000259" key="12">
    <source>
        <dbReference type="PROSITE" id="PS50157"/>
    </source>
</evidence>
<keyword evidence="4" id="KW-0677">Repeat</keyword>
<dbReference type="PANTHER" id="PTHR14196:SF12">
    <property type="entry name" value="ZINC FINGER PROTEIN 208-LIKE"/>
    <property type="match status" value="1"/>
</dbReference>
<dbReference type="PROSITE" id="PS50157">
    <property type="entry name" value="ZINC_FINGER_C2H2_2"/>
    <property type="match status" value="2"/>
</dbReference>
<dbReference type="PANTHER" id="PTHR14196">
    <property type="entry name" value="ODD-SKIPPED - RELATED"/>
    <property type="match status" value="1"/>
</dbReference>
<evidence type="ECO:0000256" key="11">
    <source>
        <dbReference type="PROSITE-ProRule" id="PRU00042"/>
    </source>
</evidence>
<evidence type="ECO:0000256" key="6">
    <source>
        <dbReference type="ARBA" id="ARBA00022833"/>
    </source>
</evidence>
<proteinExistence type="inferred from homology"/>
<dbReference type="EMBL" id="CAJPEV010003743">
    <property type="protein sequence ID" value="CAG0900451.1"/>
    <property type="molecule type" value="Genomic_DNA"/>
</dbReference>
<evidence type="ECO:0000313" key="13">
    <source>
        <dbReference type="EMBL" id="CAD7251697.1"/>
    </source>
</evidence>
<keyword evidence="3" id="KW-0479">Metal-binding</keyword>
<evidence type="ECO:0000256" key="9">
    <source>
        <dbReference type="ARBA" id="ARBA00023163"/>
    </source>
</evidence>
<evidence type="ECO:0000313" key="14">
    <source>
        <dbReference type="Proteomes" id="UP000677054"/>
    </source>
</evidence>
<keyword evidence="7" id="KW-0805">Transcription regulation</keyword>
<sequence>MHEISRDLISPLQTIEGVSPLVWTGKTRDAARLHFCGRCGYRAPARTKLVRHVRMHTGERPYTCGECGRSFCQKAHLTRHRIGHITLL</sequence>
<evidence type="ECO:0000256" key="8">
    <source>
        <dbReference type="ARBA" id="ARBA00023125"/>
    </source>
</evidence>
<evidence type="ECO:0000256" key="2">
    <source>
        <dbReference type="ARBA" id="ARBA00006991"/>
    </source>
</evidence>
<dbReference type="Gene3D" id="3.30.160.60">
    <property type="entry name" value="Classic Zinc Finger"/>
    <property type="match status" value="2"/>
</dbReference>
<gene>
    <name evidence="13" type="ORF">DSTB1V02_LOCUS11459</name>
</gene>
<dbReference type="GO" id="GO:0000977">
    <property type="term" value="F:RNA polymerase II transcription regulatory region sequence-specific DNA binding"/>
    <property type="evidence" value="ECO:0007669"/>
    <property type="project" value="TreeGrafter"/>
</dbReference>
<feature type="domain" description="C2H2-type" evidence="12">
    <location>
        <begin position="62"/>
        <end position="84"/>
    </location>
</feature>
<evidence type="ECO:0000256" key="5">
    <source>
        <dbReference type="ARBA" id="ARBA00022771"/>
    </source>
</evidence>
<reference evidence="13" key="1">
    <citation type="submission" date="2020-11" db="EMBL/GenBank/DDBJ databases">
        <authorList>
            <person name="Tran Van P."/>
        </authorList>
    </citation>
    <scope>NUCLEOTIDE SEQUENCE</scope>
</reference>
<protein>
    <recommendedName>
        <fullName evidence="12">C2H2-type domain-containing protein</fullName>
    </recommendedName>
</protein>
<evidence type="ECO:0000256" key="3">
    <source>
        <dbReference type="ARBA" id="ARBA00022723"/>
    </source>
</evidence>
<accession>A0A7R9AD57</accession>
<dbReference type="GO" id="GO:0000981">
    <property type="term" value="F:DNA-binding transcription factor activity, RNA polymerase II-specific"/>
    <property type="evidence" value="ECO:0007669"/>
    <property type="project" value="TreeGrafter"/>
</dbReference>
<dbReference type="SMART" id="SM00355">
    <property type="entry name" value="ZnF_C2H2"/>
    <property type="match status" value="2"/>
</dbReference>
<dbReference type="FunFam" id="3.30.160.60:FF:000508">
    <property type="entry name" value="Myeloid zinc finger 1"/>
    <property type="match status" value="1"/>
</dbReference>
<dbReference type="EMBL" id="LR903260">
    <property type="protein sequence ID" value="CAD7251697.1"/>
    <property type="molecule type" value="Genomic_DNA"/>
</dbReference>
<name>A0A7R9AD57_9CRUS</name>
<feature type="domain" description="C2H2-type" evidence="12">
    <location>
        <begin position="34"/>
        <end position="61"/>
    </location>
</feature>